<dbReference type="OrthoDB" id="10604752at2759"/>
<name>A0A9N8VEQ4_9GLOM</name>
<evidence type="ECO:0000256" key="1">
    <source>
        <dbReference type="SAM" id="MobiDB-lite"/>
    </source>
</evidence>
<feature type="region of interest" description="Disordered" evidence="1">
    <location>
        <begin position="1"/>
        <end position="43"/>
    </location>
</feature>
<keyword evidence="3" id="KW-1185">Reference proteome</keyword>
<organism evidence="2 3">
    <name type="scientific">Ambispora gerdemannii</name>
    <dbReference type="NCBI Taxonomy" id="144530"/>
    <lineage>
        <taxon>Eukaryota</taxon>
        <taxon>Fungi</taxon>
        <taxon>Fungi incertae sedis</taxon>
        <taxon>Mucoromycota</taxon>
        <taxon>Glomeromycotina</taxon>
        <taxon>Glomeromycetes</taxon>
        <taxon>Archaeosporales</taxon>
        <taxon>Ambisporaceae</taxon>
        <taxon>Ambispora</taxon>
    </lineage>
</organism>
<dbReference type="EMBL" id="CAJVPL010000136">
    <property type="protein sequence ID" value="CAG8452648.1"/>
    <property type="molecule type" value="Genomic_DNA"/>
</dbReference>
<reference evidence="2" key="1">
    <citation type="submission" date="2021-06" db="EMBL/GenBank/DDBJ databases">
        <authorList>
            <person name="Kallberg Y."/>
            <person name="Tangrot J."/>
            <person name="Rosling A."/>
        </authorList>
    </citation>
    <scope>NUCLEOTIDE SEQUENCE</scope>
    <source>
        <strain evidence="2">MT106</strain>
    </source>
</reference>
<sequence>MPRPPRAIQRNVLRETQNNNTTTTISSSFLKSNNTTGSNNKDEINSDSILEEFKLARNKKAAQIGSKKADKEYDEYLAHAIAAAEHNTTVLSTSSLTVLEGSYSMSQDGASSSKQIEQIPKFELIQEYLNKTEFSRGKQNNNNNNTEPKNSRKRKNTLNIPISDRLPPRRRKKIITVVEYDESDNKEDDEHMNNIQKEVLRHEREQRLRYFQEVDNYVLPVEYVEIIHDEKEQQEQPPIASGSNS</sequence>
<accession>A0A9N8VEQ4</accession>
<feature type="region of interest" description="Disordered" evidence="1">
    <location>
        <begin position="133"/>
        <end position="164"/>
    </location>
</feature>
<protein>
    <submittedName>
        <fullName evidence="2">272_t:CDS:1</fullName>
    </submittedName>
</protein>
<dbReference type="AlphaFoldDB" id="A0A9N8VEQ4"/>
<proteinExistence type="predicted"/>
<evidence type="ECO:0000313" key="2">
    <source>
        <dbReference type="EMBL" id="CAG8452648.1"/>
    </source>
</evidence>
<dbReference type="Proteomes" id="UP000789831">
    <property type="component" value="Unassembled WGS sequence"/>
</dbReference>
<comment type="caution">
    <text evidence="2">The sequence shown here is derived from an EMBL/GenBank/DDBJ whole genome shotgun (WGS) entry which is preliminary data.</text>
</comment>
<feature type="compositionally biased region" description="Polar residues" evidence="1">
    <location>
        <begin position="25"/>
        <end position="39"/>
    </location>
</feature>
<gene>
    <name evidence="2" type="ORF">AGERDE_LOCUS1820</name>
</gene>
<evidence type="ECO:0000313" key="3">
    <source>
        <dbReference type="Proteomes" id="UP000789831"/>
    </source>
</evidence>